<dbReference type="Proteomes" id="UP001604336">
    <property type="component" value="Unassembled WGS sequence"/>
</dbReference>
<protein>
    <submittedName>
        <fullName evidence="1">Retrotransposon gag protein</fullName>
    </submittedName>
</protein>
<proteinExistence type="predicted"/>
<dbReference type="AlphaFoldDB" id="A0ABD1PLW9"/>
<evidence type="ECO:0000313" key="1">
    <source>
        <dbReference type="EMBL" id="KAL2464913.1"/>
    </source>
</evidence>
<dbReference type="EMBL" id="JBFOLK010000013">
    <property type="protein sequence ID" value="KAL2464913.1"/>
    <property type="molecule type" value="Genomic_DNA"/>
</dbReference>
<evidence type="ECO:0000313" key="2">
    <source>
        <dbReference type="Proteomes" id="UP001604336"/>
    </source>
</evidence>
<accession>A0ABD1PLW9</accession>
<comment type="caution">
    <text evidence="1">The sequence shown here is derived from an EMBL/GenBank/DDBJ whole genome shotgun (WGS) entry which is preliminary data.</text>
</comment>
<gene>
    <name evidence="1" type="ORF">Adt_40764</name>
</gene>
<organism evidence="1 2">
    <name type="scientific">Abeliophyllum distichum</name>
    <dbReference type="NCBI Taxonomy" id="126358"/>
    <lineage>
        <taxon>Eukaryota</taxon>
        <taxon>Viridiplantae</taxon>
        <taxon>Streptophyta</taxon>
        <taxon>Embryophyta</taxon>
        <taxon>Tracheophyta</taxon>
        <taxon>Spermatophyta</taxon>
        <taxon>Magnoliopsida</taxon>
        <taxon>eudicotyledons</taxon>
        <taxon>Gunneridae</taxon>
        <taxon>Pentapetalae</taxon>
        <taxon>asterids</taxon>
        <taxon>lamiids</taxon>
        <taxon>Lamiales</taxon>
        <taxon>Oleaceae</taxon>
        <taxon>Forsythieae</taxon>
        <taxon>Abeliophyllum</taxon>
    </lineage>
</organism>
<reference evidence="2" key="1">
    <citation type="submission" date="2024-07" db="EMBL/GenBank/DDBJ databases">
        <title>Two chromosome-level genome assemblies of Korean endemic species Abeliophyllum distichum and Forsythia ovata (Oleaceae).</title>
        <authorList>
            <person name="Jang H."/>
        </authorList>
    </citation>
    <scope>NUCLEOTIDE SEQUENCE [LARGE SCALE GENOMIC DNA]</scope>
</reference>
<name>A0ABD1PLW9_9LAMI</name>
<keyword evidence="2" id="KW-1185">Reference proteome</keyword>
<sequence>MLLCAGPSIQHFDGRQGTGWQNFPQNPSKQFAAYFISSNWAKKTTIRLMQLTQDKDELLKYFITRFNRATLEINDLQMSVVVTAVMNETRNRPFKMLVSKNSPDTLHELLRREDKYVDAEEAFSLPKA</sequence>